<evidence type="ECO:0000313" key="3">
    <source>
        <dbReference type="Proteomes" id="UP000242133"/>
    </source>
</evidence>
<proteinExistence type="predicted"/>
<dbReference type="OrthoDB" id="5292580at2"/>
<reference evidence="2 3" key="1">
    <citation type="submission" date="2018-03" db="EMBL/GenBank/DDBJ databases">
        <title>Genomic Encyclopedia of Archaeal and Bacterial Type Strains, Phase II (KMG-II): from individual species to whole genera.</title>
        <authorList>
            <person name="Goeker M."/>
        </authorList>
    </citation>
    <scope>NUCLEOTIDE SEQUENCE [LARGE SCALE GENOMIC DNA]</scope>
    <source>
        <strain evidence="2 3">DSM 17586</strain>
    </source>
</reference>
<accession>A0A2P8F368</accession>
<feature type="signal peptide" evidence="1">
    <location>
        <begin position="1"/>
        <end position="24"/>
    </location>
</feature>
<comment type="caution">
    <text evidence="2">The sequence shown here is derived from an EMBL/GenBank/DDBJ whole genome shotgun (WGS) entry which is preliminary data.</text>
</comment>
<dbReference type="RefSeq" id="WP_106590394.1">
    <property type="nucleotide sequence ID" value="NZ_PYGI01000002.1"/>
</dbReference>
<gene>
    <name evidence="2" type="ORF">CLV44_10288</name>
</gene>
<evidence type="ECO:0000313" key="2">
    <source>
        <dbReference type="EMBL" id="PSL16165.1"/>
    </source>
</evidence>
<keyword evidence="3" id="KW-1185">Reference proteome</keyword>
<dbReference type="AlphaFoldDB" id="A0A2P8F368"/>
<feature type="chain" id="PRO_5015194362" evidence="1">
    <location>
        <begin position="25"/>
        <end position="254"/>
    </location>
</feature>
<dbReference type="InterPro" id="IPR025245">
    <property type="entry name" value="DUF4197"/>
</dbReference>
<name>A0A2P8F368_9GAMM</name>
<dbReference type="Proteomes" id="UP000242133">
    <property type="component" value="Unassembled WGS sequence"/>
</dbReference>
<keyword evidence="1" id="KW-0732">Signal</keyword>
<evidence type="ECO:0000256" key="1">
    <source>
        <dbReference type="SAM" id="SignalP"/>
    </source>
</evidence>
<protein>
    <submittedName>
        <fullName evidence="2">Uncharacterized protein DUF4197</fullName>
    </submittedName>
</protein>
<sequence length="254" mass="27064">MTTPIRFAATGIVLSLALLQPAQAGWDDLLKQGEKILQQQTAPASGGTPVPVGVDNATLAKGLKEALRVGGERAIEQLAANGGFANHPDVRIPMPGMLESVGGLMRNYGLGSQVDAFESSMNRAAEQAISEATPVFVDTLETMTLDDAKRIYSGGDTAATDYFNEKTRERLSTRIKPLVEQAMAGTGVMQAYQVLVGQAEQQVPMLQGLSPDVGAHVTNAALDGLFLRLAQEEKKIRENPVARTTDLLKEVFGS</sequence>
<dbReference type="Pfam" id="PF13852">
    <property type="entry name" value="DUF4197"/>
    <property type="match status" value="1"/>
</dbReference>
<organism evidence="2 3">
    <name type="scientific">Marinobacterium halophilum</name>
    <dbReference type="NCBI Taxonomy" id="267374"/>
    <lineage>
        <taxon>Bacteria</taxon>
        <taxon>Pseudomonadati</taxon>
        <taxon>Pseudomonadota</taxon>
        <taxon>Gammaproteobacteria</taxon>
        <taxon>Oceanospirillales</taxon>
        <taxon>Oceanospirillaceae</taxon>
        <taxon>Marinobacterium</taxon>
    </lineage>
</organism>
<dbReference type="EMBL" id="PYGI01000002">
    <property type="protein sequence ID" value="PSL16165.1"/>
    <property type="molecule type" value="Genomic_DNA"/>
</dbReference>